<name>A0A4R6UV00_9GAMM</name>
<gene>
    <name evidence="3" type="ORF">EV696_101168</name>
</gene>
<dbReference type="EMBL" id="SNYM01000001">
    <property type="protein sequence ID" value="TDQ51198.1"/>
    <property type="molecule type" value="Genomic_DNA"/>
</dbReference>
<dbReference type="AlphaFoldDB" id="A0A4R6UV00"/>
<comment type="caution">
    <text evidence="3">The sequence shown here is derived from an EMBL/GenBank/DDBJ whole genome shotgun (WGS) entry which is preliminary data.</text>
</comment>
<evidence type="ECO:0000313" key="3">
    <source>
        <dbReference type="EMBL" id="TDQ51198.1"/>
    </source>
</evidence>
<keyword evidence="2" id="KW-1133">Transmembrane helix</keyword>
<evidence type="ECO:0000256" key="1">
    <source>
        <dbReference type="SAM" id="MobiDB-lite"/>
    </source>
</evidence>
<sequence>MNTTIIVILIIVLAIGGLAVANWVAARERAEAERRHRVAMHRGAVREAQEMLDLGNLLPLDINVRDVLLDYISLHLQAMKQIDPRVDIAATMQWAEETRRQPQHASGDSALKLPAQSEELTALRSQLHRLTEYVAKLRREPRLDGPKVLQAFKYLARLRLRCDVEGHIKLGQLAMLQQKVPLARQYYKYAYERLVKENISDSYVQEQLSVLEEAMKEVRLLEPKTEEGEQAADTGADDDFDPTFQIKKKW</sequence>
<accession>A0A4R6UV00</accession>
<feature type="region of interest" description="Disordered" evidence="1">
    <location>
        <begin position="222"/>
        <end position="250"/>
    </location>
</feature>
<protein>
    <submittedName>
        <fullName evidence="3">Uncharacterized protein</fullName>
    </submittedName>
</protein>
<dbReference type="OrthoDB" id="5899712at2"/>
<keyword evidence="4" id="KW-1185">Reference proteome</keyword>
<dbReference type="Proteomes" id="UP000295375">
    <property type="component" value="Unassembled WGS sequence"/>
</dbReference>
<proteinExistence type="predicted"/>
<dbReference type="RefSeq" id="WP_133587050.1">
    <property type="nucleotide sequence ID" value="NZ_CP037953.1"/>
</dbReference>
<reference evidence="3 4" key="1">
    <citation type="submission" date="2019-03" db="EMBL/GenBank/DDBJ databases">
        <title>Genomic Encyclopedia of Type Strains, Phase IV (KMG-IV): sequencing the most valuable type-strain genomes for metagenomic binning, comparative biology and taxonomic classification.</title>
        <authorList>
            <person name="Goeker M."/>
        </authorList>
    </citation>
    <scope>NUCLEOTIDE SEQUENCE [LARGE SCALE GENOMIC DNA]</scope>
    <source>
        <strain evidence="3 4">DSM 103792</strain>
    </source>
</reference>
<feature type="transmembrane region" description="Helical" evidence="2">
    <location>
        <begin position="6"/>
        <end position="25"/>
    </location>
</feature>
<evidence type="ECO:0000313" key="4">
    <source>
        <dbReference type="Proteomes" id="UP000295375"/>
    </source>
</evidence>
<keyword evidence="2" id="KW-0812">Transmembrane</keyword>
<keyword evidence="2" id="KW-0472">Membrane</keyword>
<evidence type="ECO:0000256" key="2">
    <source>
        <dbReference type="SAM" id="Phobius"/>
    </source>
</evidence>
<organism evidence="3 4">
    <name type="scientific">Permianibacter aggregans</name>
    <dbReference type="NCBI Taxonomy" id="1510150"/>
    <lineage>
        <taxon>Bacteria</taxon>
        <taxon>Pseudomonadati</taxon>
        <taxon>Pseudomonadota</taxon>
        <taxon>Gammaproteobacteria</taxon>
        <taxon>Pseudomonadales</taxon>
        <taxon>Pseudomonadaceae</taxon>
        <taxon>Permianibacter</taxon>
    </lineage>
</organism>